<dbReference type="Proteomes" id="UP000006882">
    <property type="component" value="Chromosome G1"/>
</dbReference>
<sequence>MASNSSPKPKLSTTTPYIPPELCGRHSFTAYAQGYDVIHLCLRSLECHHQRSIQTSSFCSLLIHSNNRRTNFFSFPFYDNDSIAKRAIKLELPLRHRRSCTDRAGNCHGLLCIANNNKKDVALWNPSIQRFKRISFSLSEIMESEVARFGFGYDSATDDYKVVRIMEFRTSNGFCSSEVKVYGLKSNSWKRVQNLPSNHRYFGSYIHCLNSALHWLTNPDLGNTFIILTLDLVSEKYHEFPTPEDGVHAFPLPGLTALGGCLCFIVNNKAGSHVWAMKECGVTKSWVMLFFLN</sequence>
<dbReference type="InterPro" id="IPR017451">
    <property type="entry name" value="F-box-assoc_interact_dom"/>
</dbReference>
<organism evidence="2 3">
    <name type="scientific">Prunus persica</name>
    <name type="common">Peach</name>
    <name type="synonym">Amygdalus persica</name>
    <dbReference type="NCBI Taxonomy" id="3760"/>
    <lineage>
        <taxon>Eukaryota</taxon>
        <taxon>Viridiplantae</taxon>
        <taxon>Streptophyta</taxon>
        <taxon>Embryophyta</taxon>
        <taxon>Tracheophyta</taxon>
        <taxon>Spermatophyta</taxon>
        <taxon>Magnoliopsida</taxon>
        <taxon>eudicotyledons</taxon>
        <taxon>Gunneridae</taxon>
        <taxon>Pentapetalae</taxon>
        <taxon>rosids</taxon>
        <taxon>fabids</taxon>
        <taxon>Rosales</taxon>
        <taxon>Rosaceae</taxon>
        <taxon>Amygdaloideae</taxon>
        <taxon>Amygdaleae</taxon>
        <taxon>Prunus</taxon>
    </lineage>
</organism>
<dbReference type="InterPro" id="IPR050796">
    <property type="entry name" value="SCF_F-box_component"/>
</dbReference>
<evidence type="ECO:0000313" key="2">
    <source>
        <dbReference type="EMBL" id="ONI35829.1"/>
    </source>
</evidence>
<accession>A0A251RIC5</accession>
<evidence type="ECO:0000259" key="1">
    <source>
        <dbReference type="Pfam" id="PF07734"/>
    </source>
</evidence>
<name>A0A251RIC5_PRUPE</name>
<protein>
    <recommendedName>
        <fullName evidence="1">F-box associated beta-propeller type 1 domain-containing protein</fullName>
    </recommendedName>
</protein>
<gene>
    <name evidence="2" type="ORF">PRUPE_1G556300</name>
</gene>
<dbReference type="Pfam" id="PF07734">
    <property type="entry name" value="FBA_1"/>
    <property type="match status" value="1"/>
</dbReference>
<proteinExistence type="predicted"/>
<dbReference type="InterPro" id="IPR006527">
    <property type="entry name" value="F-box-assoc_dom_typ1"/>
</dbReference>
<dbReference type="NCBIfam" id="TIGR01640">
    <property type="entry name" value="F_box_assoc_1"/>
    <property type="match status" value="1"/>
</dbReference>
<keyword evidence="3" id="KW-1185">Reference proteome</keyword>
<feature type="domain" description="F-box associated beta-propeller type 1" evidence="1">
    <location>
        <begin position="85"/>
        <end position="243"/>
    </location>
</feature>
<evidence type="ECO:0000313" key="3">
    <source>
        <dbReference type="Proteomes" id="UP000006882"/>
    </source>
</evidence>
<dbReference type="PANTHER" id="PTHR31672:SF13">
    <property type="entry name" value="F-BOX PROTEIN CPR30-LIKE"/>
    <property type="match status" value="1"/>
</dbReference>
<reference evidence="2 3" key="1">
    <citation type="journal article" date="2013" name="Nat. Genet.">
        <title>The high-quality draft genome of peach (Prunus persica) identifies unique patterns of genetic diversity, domestication and genome evolution.</title>
        <authorList>
            <consortium name="International Peach Genome Initiative"/>
            <person name="Verde I."/>
            <person name="Abbott A.G."/>
            <person name="Scalabrin S."/>
            <person name="Jung S."/>
            <person name="Shu S."/>
            <person name="Marroni F."/>
            <person name="Zhebentyayeva T."/>
            <person name="Dettori M.T."/>
            <person name="Grimwood J."/>
            <person name="Cattonaro F."/>
            <person name="Zuccolo A."/>
            <person name="Rossini L."/>
            <person name="Jenkins J."/>
            <person name="Vendramin E."/>
            <person name="Meisel L.A."/>
            <person name="Decroocq V."/>
            <person name="Sosinski B."/>
            <person name="Prochnik S."/>
            <person name="Mitros T."/>
            <person name="Policriti A."/>
            <person name="Cipriani G."/>
            <person name="Dondini L."/>
            <person name="Ficklin S."/>
            <person name="Goodstein D.M."/>
            <person name="Xuan P."/>
            <person name="Del Fabbro C."/>
            <person name="Aramini V."/>
            <person name="Copetti D."/>
            <person name="Gonzalez S."/>
            <person name="Horner D.S."/>
            <person name="Falchi R."/>
            <person name="Lucas S."/>
            <person name="Mica E."/>
            <person name="Maldonado J."/>
            <person name="Lazzari B."/>
            <person name="Bielenberg D."/>
            <person name="Pirona R."/>
            <person name="Miculan M."/>
            <person name="Barakat A."/>
            <person name="Testolin R."/>
            <person name="Stella A."/>
            <person name="Tartarini S."/>
            <person name="Tonutti P."/>
            <person name="Arus P."/>
            <person name="Orellana A."/>
            <person name="Wells C."/>
            <person name="Main D."/>
            <person name="Vizzotto G."/>
            <person name="Silva H."/>
            <person name="Salamini F."/>
            <person name="Schmutz J."/>
            <person name="Morgante M."/>
            <person name="Rokhsar D.S."/>
        </authorList>
    </citation>
    <scope>NUCLEOTIDE SEQUENCE [LARGE SCALE GENOMIC DNA]</scope>
    <source>
        <strain evidence="3">cv. Nemared</strain>
    </source>
</reference>
<dbReference type="EMBL" id="CM007651">
    <property type="protein sequence ID" value="ONI35829.1"/>
    <property type="molecule type" value="Genomic_DNA"/>
</dbReference>
<dbReference type="AlphaFoldDB" id="A0A251RIC5"/>
<dbReference type="PANTHER" id="PTHR31672">
    <property type="entry name" value="BNACNNG10540D PROTEIN"/>
    <property type="match status" value="1"/>
</dbReference>
<dbReference type="Gramene" id="ONI35829">
    <property type="protein sequence ID" value="ONI35829"/>
    <property type="gene ID" value="PRUPE_1G556300"/>
</dbReference>
<dbReference type="eggNOG" id="ENOG502QVMN">
    <property type="taxonomic scope" value="Eukaryota"/>
</dbReference>